<dbReference type="KEGG" id="mmed:Mame_03218"/>
<dbReference type="GO" id="GO:0006865">
    <property type="term" value="P:amino acid transport"/>
    <property type="evidence" value="ECO:0007669"/>
    <property type="project" value="UniProtKB-KW"/>
</dbReference>
<comment type="similarity">
    <text evidence="1">Belongs to the leucine-binding protein family.</text>
</comment>
<dbReference type="PANTHER" id="PTHR30483:SF37">
    <property type="entry name" value="ABC TRANSPORTER SUBSTRATE-BINDING PROTEIN"/>
    <property type="match status" value="1"/>
</dbReference>
<organism evidence="6 7">
    <name type="scientific">Martelella mediterranea DSM 17316</name>
    <dbReference type="NCBI Taxonomy" id="1122214"/>
    <lineage>
        <taxon>Bacteria</taxon>
        <taxon>Pseudomonadati</taxon>
        <taxon>Pseudomonadota</taxon>
        <taxon>Alphaproteobacteria</taxon>
        <taxon>Hyphomicrobiales</taxon>
        <taxon>Aurantimonadaceae</taxon>
        <taxon>Martelella</taxon>
    </lineage>
</organism>
<sequence precursor="true">MTHSTKSWLLALAGATMLLATPALANETIRIGAPLPLTGPLSPEGLKQQRGYDLWAETVNAAGGVTAGDTTYDVEIVYVDYESQTPRAVQTAERLITADDVNFLFAPFGSGAAKAASSVAERYQIPMVAATASSVEVYDQGYQYLFGTFTPNNTLTDPLARIVADSGEDISTVAIYARNDLFPLAIAKEMEKSAGDNGIEVISFDEYAIGTMDHASAMTLLMRSKPDWIFATGYINDLILIRRQMADLGIEPKALTMLAGPAYKEFIEATGDHSNNVSSAAWWHPAVAYDGEGVFGPTSDFVTAFEAKYDATPDYAEASAAAAGVVLQLAIEDAGTIEPSAVRDALAAMDVMTFYGPVHFGENGQIDSLEPPVFQIQDGATKTIYPEEIKQADMRFGGIE</sequence>
<keyword evidence="7" id="KW-1185">Reference proteome</keyword>
<reference evidence="6 7" key="1">
    <citation type="submission" date="2017-03" db="EMBL/GenBank/DDBJ databases">
        <title>Foreign affairs: Plasmid Transfer between Roseobacters and Rhizobia.</title>
        <authorList>
            <person name="Bartling P."/>
            <person name="Bunk B."/>
            <person name="Overmann J."/>
            <person name="Brinkmann H."/>
            <person name="Petersen J."/>
        </authorList>
    </citation>
    <scope>NUCLEOTIDE SEQUENCE [LARGE SCALE GENOMIC DNA]</scope>
    <source>
        <strain evidence="6 7">MACL11</strain>
    </source>
</reference>
<evidence type="ECO:0000313" key="6">
    <source>
        <dbReference type="EMBL" id="AQZ52528.1"/>
    </source>
</evidence>
<dbReference type="Proteomes" id="UP000191135">
    <property type="component" value="Chromosome"/>
</dbReference>
<dbReference type="SUPFAM" id="SSF53822">
    <property type="entry name" value="Periplasmic binding protein-like I"/>
    <property type="match status" value="1"/>
</dbReference>
<proteinExistence type="inferred from homology"/>
<dbReference type="AlphaFoldDB" id="A0A1U9Z4C7"/>
<evidence type="ECO:0000256" key="1">
    <source>
        <dbReference type="ARBA" id="ARBA00010062"/>
    </source>
</evidence>
<dbReference type="Gene3D" id="3.40.50.2300">
    <property type="match status" value="2"/>
</dbReference>
<dbReference type="OrthoDB" id="9786833at2"/>
<evidence type="ECO:0000259" key="5">
    <source>
        <dbReference type="Pfam" id="PF13458"/>
    </source>
</evidence>
<dbReference type="eggNOG" id="COG0683">
    <property type="taxonomic scope" value="Bacteria"/>
</dbReference>
<dbReference type="InterPro" id="IPR028082">
    <property type="entry name" value="Peripla_BP_I"/>
</dbReference>
<accession>A0A1U9Z4C7</accession>
<dbReference type="STRING" id="1122214.Mame_03218"/>
<dbReference type="InterPro" id="IPR028081">
    <property type="entry name" value="Leu-bd"/>
</dbReference>
<evidence type="ECO:0000256" key="3">
    <source>
        <dbReference type="ARBA" id="ARBA00022970"/>
    </source>
</evidence>
<feature type="signal peptide" evidence="4">
    <location>
        <begin position="1"/>
        <end position="25"/>
    </location>
</feature>
<protein>
    <submittedName>
        <fullName evidence="6">Leucine-, isoleucine-, valine-, threonine-, and alanine-binding protein</fullName>
    </submittedName>
</protein>
<keyword evidence="3" id="KW-0029">Amino-acid transport</keyword>
<evidence type="ECO:0000256" key="4">
    <source>
        <dbReference type="SAM" id="SignalP"/>
    </source>
</evidence>
<dbReference type="EMBL" id="CP020330">
    <property type="protein sequence ID" value="AQZ52528.1"/>
    <property type="molecule type" value="Genomic_DNA"/>
</dbReference>
<keyword evidence="3" id="KW-0813">Transport</keyword>
<evidence type="ECO:0000256" key="2">
    <source>
        <dbReference type="ARBA" id="ARBA00022729"/>
    </source>
</evidence>
<feature type="domain" description="Leucine-binding protein" evidence="5">
    <location>
        <begin position="28"/>
        <end position="366"/>
    </location>
</feature>
<dbReference type="PANTHER" id="PTHR30483">
    <property type="entry name" value="LEUCINE-SPECIFIC-BINDING PROTEIN"/>
    <property type="match status" value="1"/>
</dbReference>
<keyword evidence="2 4" id="KW-0732">Signal</keyword>
<evidence type="ECO:0000313" key="7">
    <source>
        <dbReference type="Proteomes" id="UP000191135"/>
    </source>
</evidence>
<dbReference type="InterPro" id="IPR051010">
    <property type="entry name" value="BCAA_transport"/>
</dbReference>
<name>A0A1U9Z4C7_9HYPH</name>
<dbReference type="CDD" id="cd06338">
    <property type="entry name" value="PBP1_ABC_ligand_binding-like"/>
    <property type="match status" value="1"/>
</dbReference>
<feature type="chain" id="PRO_5010698200" evidence="4">
    <location>
        <begin position="26"/>
        <end position="400"/>
    </location>
</feature>
<dbReference type="Pfam" id="PF13458">
    <property type="entry name" value="Peripla_BP_6"/>
    <property type="match status" value="1"/>
</dbReference>
<dbReference type="RefSeq" id="WP_018064206.1">
    <property type="nucleotide sequence ID" value="NZ_AQWH01000006.1"/>
</dbReference>
<gene>
    <name evidence="6" type="primary">braC_5</name>
    <name evidence="6" type="ORF">Mame_03218</name>
</gene>